<dbReference type="InParanoid" id="A0A0D1XVR2"/>
<dbReference type="GeneID" id="27310520"/>
<dbReference type="Gene3D" id="2.60.110.10">
    <property type="entry name" value="Thaumatin"/>
    <property type="match status" value="1"/>
</dbReference>
<feature type="domain" description="GH64" evidence="1">
    <location>
        <begin position="1"/>
        <end position="383"/>
    </location>
</feature>
<dbReference type="InterPro" id="IPR032477">
    <property type="entry name" value="Glyco_hydro_64"/>
</dbReference>
<dbReference type="InterPro" id="IPR042517">
    <property type="entry name" value="Glyco_hydro_64_N_2"/>
</dbReference>
<dbReference type="VEuPathDB" id="FungiDB:PV09_02547"/>
<dbReference type="PANTHER" id="PTHR38165:SF1">
    <property type="entry name" value="GLUCANASE B"/>
    <property type="match status" value="1"/>
</dbReference>
<dbReference type="PANTHER" id="PTHR38165">
    <property type="match status" value="1"/>
</dbReference>
<reference evidence="2 3" key="1">
    <citation type="submission" date="2015-01" db="EMBL/GenBank/DDBJ databases">
        <title>The Genome Sequence of Ochroconis gallopava CBS43764.</title>
        <authorList>
            <consortium name="The Broad Institute Genomics Platform"/>
            <person name="Cuomo C."/>
            <person name="de Hoog S."/>
            <person name="Gorbushina A."/>
            <person name="Stielow B."/>
            <person name="Teixiera M."/>
            <person name="Abouelleil A."/>
            <person name="Chapman S.B."/>
            <person name="Priest M."/>
            <person name="Young S.K."/>
            <person name="Wortman J."/>
            <person name="Nusbaum C."/>
            <person name="Birren B."/>
        </authorList>
    </citation>
    <scope>NUCLEOTIDE SEQUENCE [LARGE SCALE GENOMIC DNA]</scope>
    <source>
        <strain evidence="2 3">CBS 43764</strain>
    </source>
</reference>
<keyword evidence="3" id="KW-1185">Reference proteome</keyword>
<dbReference type="Proteomes" id="UP000053259">
    <property type="component" value="Unassembled WGS sequence"/>
</dbReference>
<dbReference type="EMBL" id="KN847534">
    <property type="protein sequence ID" value="KIW06871.1"/>
    <property type="molecule type" value="Genomic_DNA"/>
</dbReference>
<dbReference type="OrthoDB" id="10058186at2759"/>
<dbReference type="AlphaFoldDB" id="A0A0D1XVR2"/>
<dbReference type="PROSITE" id="PS52006">
    <property type="entry name" value="GH64"/>
    <property type="match status" value="1"/>
</dbReference>
<protein>
    <recommendedName>
        <fullName evidence="1">GH64 domain-containing protein</fullName>
    </recommendedName>
</protein>
<organism evidence="2 3">
    <name type="scientific">Verruconis gallopava</name>
    <dbReference type="NCBI Taxonomy" id="253628"/>
    <lineage>
        <taxon>Eukaryota</taxon>
        <taxon>Fungi</taxon>
        <taxon>Dikarya</taxon>
        <taxon>Ascomycota</taxon>
        <taxon>Pezizomycotina</taxon>
        <taxon>Dothideomycetes</taxon>
        <taxon>Pleosporomycetidae</taxon>
        <taxon>Venturiales</taxon>
        <taxon>Sympoventuriaceae</taxon>
        <taxon>Verruconis</taxon>
    </lineage>
</organism>
<gene>
    <name evidence="2" type="ORF">PV09_02547</name>
</gene>
<dbReference type="Pfam" id="PF16483">
    <property type="entry name" value="Glyco_hydro_64"/>
    <property type="match status" value="1"/>
</dbReference>
<dbReference type="InterPro" id="IPR037398">
    <property type="entry name" value="Glyco_hydro_64_fam"/>
</dbReference>
<dbReference type="RefSeq" id="XP_016216740.1">
    <property type="nucleotide sequence ID" value="XM_016355604.1"/>
</dbReference>
<accession>A0A0D1XVR2</accession>
<dbReference type="HOGENOM" id="CLU_032886_2_0_1"/>
<dbReference type="Gene3D" id="3.30.920.50">
    <property type="entry name" value="Beta-1,3-glucanase, C-terminal domain"/>
    <property type="match status" value="1"/>
</dbReference>
<dbReference type="InterPro" id="IPR037176">
    <property type="entry name" value="Osmotin/thaumatin-like_sf"/>
</dbReference>
<evidence type="ECO:0000313" key="2">
    <source>
        <dbReference type="EMBL" id="KIW06871.1"/>
    </source>
</evidence>
<name>A0A0D1XVR2_9PEZI</name>
<proteinExistence type="predicted"/>
<evidence type="ECO:0000259" key="1">
    <source>
        <dbReference type="PROSITE" id="PS52006"/>
    </source>
</evidence>
<sequence length="398" mass="43061">MSTLPVEVRNNTTNNTVWAYVSGYDIDNGNKLLFMAADGKSKYYPPSPPAGQTIQPVPEDCAIKLAPTGQSTVLAIPHIAGCRIWFSTNEKLKFFLNPGPSLVEPSCTNMEDPNINLNWAFCELTYNADQVFCNISMVDFVSNLPCALTLTTTTGRTDHVSGMSINGLANVCRSLKWQAAQDKQPWDKLIFNGPDGQPLRVLSPNNAMVRDPSLFRGYFEPYVNAVYAKHTGGVQLSCDTQAQWGVVHGTVNDDVLYFDGQNIKFPKPSTRDIFSCSTGPFADGSPEQMCIVPRLAAAFNRGTLAISTGGTSSQSSTIPDAAGPSSYYQYETCNHYARIVHEQLLDGRGYGFPYDDVCQTGGPDQCGAVYDSNPRLLTIEIGGNGAYCTPGAPGAPAQ</sequence>
<dbReference type="STRING" id="253628.A0A0D1XVR2"/>
<evidence type="ECO:0000313" key="3">
    <source>
        <dbReference type="Proteomes" id="UP000053259"/>
    </source>
</evidence>